<organism evidence="1 2">
    <name type="scientific">Pisolithus microcarpus 441</name>
    <dbReference type="NCBI Taxonomy" id="765257"/>
    <lineage>
        <taxon>Eukaryota</taxon>
        <taxon>Fungi</taxon>
        <taxon>Dikarya</taxon>
        <taxon>Basidiomycota</taxon>
        <taxon>Agaricomycotina</taxon>
        <taxon>Agaricomycetes</taxon>
        <taxon>Agaricomycetidae</taxon>
        <taxon>Boletales</taxon>
        <taxon>Sclerodermatineae</taxon>
        <taxon>Pisolithaceae</taxon>
        <taxon>Pisolithus</taxon>
    </lineage>
</organism>
<proteinExistence type="predicted"/>
<keyword evidence="2" id="KW-1185">Reference proteome</keyword>
<reference evidence="2" key="2">
    <citation type="submission" date="2015-01" db="EMBL/GenBank/DDBJ databases">
        <title>Evolutionary Origins and Diversification of the Mycorrhizal Mutualists.</title>
        <authorList>
            <consortium name="DOE Joint Genome Institute"/>
            <consortium name="Mycorrhizal Genomics Consortium"/>
            <person name="Kohler A."/>
            <person name="Kuo A."/>
            <person name="Nagy L.G."/>
            <person name="Floudas D."/>
            <person name="Copeland A."/>
            <person name="Barry K.W."/>
            <person name="Cichocki N."/>
            <person name="Veneault-Fourrey C."/>
            <person name="LaButti K."/>
            <person name="Lindquist E.A."/>
            <person name="Lipzen A."/>
            <person name="Lundell T."/>
            <person name="Morin E."/>
            <person name="Murat C."/>
            <person name="Riley R."/>
            <person name="Ohm R."/>
            <person name="Sun H."/>
            <person name="Tunlid A."/>
            <person name="Henrissat B."/>
            <person name="Grigoriev I.V."/>
            <person name="Hibbett D.S."/>
            <person name="Martin F."/>
        </authorList>
    </citation>
    <scope>NUCLEOTIDE SEQUENCE [LARGE SCALE GENOMIC DNA]</scope>
    <source>
        <strain evidence="2">441</strain>
    </source>
</reference>
<evidence type="ECO:0000313" key="2">
    <source>
        <dbReference type="Proteomes" id="UP000054018"/>
    </source>
</evidence>
<accession>A0A0C9Z1S9</accession>
<dbReference type="Proteomes" id="UP000054018">
    <property type="component" value="Unassembled WGS sequence"/>
</dbReference>
<reference evidence="1 2" key="1">
    <citation type="submission" date="2014-04" db="EMBL/GenBank/DDBJ databases">
        <authorList>
            <consortium name="DOE Joint Genome Institute"/>
            <person name="Kuo A."/>
            <person name="Kohler A."/>
            <person name="Costa M.D."/>
            <person name="Nagy L.G."/>
            <person name="Floudas D."/>
            <person name="Copeland A."/>
            <person name="Barry K.W."/>
            <person name="Cichocki N."/>
            <person name="Veneault-Fourrey C."/>
            <person name="LaButti K."/>
            <person name="Lindquist E.A."/>
            <person name="Lipzen A."/>
            <person name="Lundell T."/>
            <person name="Morin E."/>
            <person name="Murat C."/>
            <person name="Sun H."/>
            <person name="Tunlid A."/>
            <person name="Henrissat B."/>
            <person name="Grigoriev I.V."/>
            <person name="Hibbett D.S."/>
            <person name="Martin F."/>
            <person name="Nordberg H.P."/>
            <person name="Cantor M.N."/>
            <person name="Hua S.X."/>
        </authorList>
    </citation>
    <scope>NUCLEOTIDE SEQUENCE [LARGE SCALE GENOMIC DNA]</scope>
    <source>
        <strain evidence="1 2">441</strain>
    </source>
</reference>
<dbReference type="HOGENOM" id="CLU_2251126_0_0_1"/>
<dbReference type="EMBL" id="KN833966">
    <property type="protein sequence ID" value="KIK13928.1"/>
    <property type="molecule type" value="Genomic_DNA"/>
</dbReference>
<name>A0A0C9Z1S9_9AGAM</name>
<sequence>MEGSFATYEVAPTAESVSYVYLIHLRDRNECRPITGVNAISTREVGRPPQHAHTQCLEYSAGNRQISHWTQWFLSCARLNRCWLSRPRAELVPWEEFVTDRSKA</sequence>
<evidence type="ECO:0000313" key="1">
    <source>
        <dbReference type="EMBL" id="KIK13928.1"/>
    </source>
</evidence>
<gene>
    <name evidence="1" type="ORF">PISMIDRAFT_688301</name>
</gene>
<dbReference type="AlphaFoldDB" id="A0A0C9Z1S9"/>
<protein>
    <submittedName>
        <fullName evidence="1">Uncharacterized protein</fullName>
    </submittedName>
</protein>